<reference evidence="2 3" key="1">
    <citation type="submission" date="2020-10" db="EMBL/GenBank/DDBJ databases">
        <title>Sequencing the genomes of 1000 actinobacteria strains.</title>
        <authorList>
            <person name="Klenk H.-P."/>
        </authorList>
    </citation>
    <scope>NUCLEOTIDE SEQUENCE [LARGE SCALE GENOMIC DNA]</scope>
    <source>
        <strain evidence="2 3">DSM 45157</strain>
    </source>
</reference>
<comment type="caution">
    <text evidence="2">The sequence shown here is derived from an EMBL/GenBank/DDBJ whole genome shotgun (WGS) entry which is preliminary data.</text>
</comment>
<evidence type="ECO:0000256" key="1">
    <source>
        <dbReference type="SAM" id="SignalP"/>
    </source>
</evidence>
<keyword evidence="1" id="KW-0732">Signal</keyword>
<feature type="chain" id="PRO_5046934986" evidence="1">
    <location>
        <begin position="29"/>
        <end position="160"/>
    </location>
</feature>
<feature type="signal peptide" evidence="1">
    <location>
        <begin position="1"/>
        <end position="28"/>
    </location>
</feature>
<keyword evidence="3" id="KW-1185">Reference proteome</keyword>
<name>A0ABR9HAH4_9ACTN</name>
<dbReference type="EMBL" id="JADBDY010000001">
    <property type="protein sequence ID" value="MBE1456039.1"/>
    <property type="molecule type" value="Genomic_DNA"/>
</dbReference>
<evidence type="ECO:0000313" key="2">
    <source>
        <dbReference type="EMBL" id="MBE1456039.1"/>
    </source>
</evidence>
<evidence type="ECO:0000313" key="3">
    <source>
        <dbReference type="Proteomes" id="UP000598217"/>
    </source>
</evidence>
<accession>A0ABR9HAH4</accession>
<dbReference type="Proteomes" id="UP000598217">
    <property type="component" value="Unassembled WGS sequence"/>
</dbReference>
<dbReference type="RefSeq" id="WP_191275452.1">
    <property type="nucleotide sequence ID" value="NZ_BMXJ01000009.1"/>
</dbReference>
<organism evidence="2 3">
    <name type="scientific">Nocardiopsis terrae</name>
    <dbReference type="NCBI Taxonomy" id="372655"/>
    <lineage>
        <taxon>Bacteria</taxon>
        <taxon>Bacillati</taxon>
        <taxon>Actinomycetota</taxon>
        <taxon>Actinomycetes</taxon>
        <taxon>Streptosporangiales</taxon>
        <taxon>Nocardiopsidaceae</taxon>
        <taxon>Nocardiopsis</taxon>
    </lineage>
</organism>
<protein>
    <submittedName>
        <fullName evidence="2">Uncharacterized protein</fullName>
    </submittedName>
</protein>
<proteinExistence type="predicted"/>
<gene>
    <name evidence="2" type="ORF">H4W79_000253</name>
</gene>
<sequence>MLRAVRSTWLAVAMAITMAFVATTPAQAGGLAQADSLSAEQRQVRDAFVDSYQSTSVGQSFDVTNADGRELTFVKTTEGVRVSKDTADSSTTQTMAADFCLAAAQAAVYAIGAAVFAGVAASGGTIAVAGVVIGPSVAGMFSAALAGGGGLSALIAQYIC</sequence>